<proteinExistence type="predicted"/>
<dbReference type="EMBL" id="FUYE01000026">
    <property type="protein sequence ID" value="SKB08308.1"/>
    <property type="molecule type" value="Genomic_DNA"/>
</dbReference>
<accession>A0A1T4Z389</accession>
<dbReference type="OrthoDB" id="9797766at2"/>
<dbReference type="Gene3D" id="3.30.460.40">
    <property type="match status" value="1"/>
</dbReference>
<organism evidence="1 2">
    <name type="scientific">Prosthecobacter debontii</name>
    <dbReference type="NCBI Taxonomy" id="48467"/>
    <lineage>
        <taxon>Bacteria</taxon>
        <taxon>Pseudomonadati</taxon>
        <taxon>Verrucomicrobiota</taxon>
        <taxon>Verrucomicrobiia</taxon>
        <taxon>Verrucomicrobiales</taxon>
        <taxon>Verrucomicrobiaceae</taxon>
        <taxon>Prosthecobacter</taxon>
    </lineage>
</organism>
<dbReference type="SUPFAM" id="SSF81301">
    <property type="entry name" value="Nucleotidyltransferase"/>
    <property type="match status" value="1"/>
</dbReference>
<reference evidence="2" key="1">
    <citation type="submission" date="2017-02" db="EMBL/GenBank/DDBJ databases">
        <authorList>
            <person name="Varghese N."/>
            <person name="Submissions S."/>
        </authorList>
    </citation>
    <scope>NUCLEOTIDE SEQUENCE [LARGE SCALE GENOMIC DNA]</scope>
    <source>
        <strain evidence="2">ATCC 700200</strain>
    </source>
</reference>
<dbReference type="RefSeq" id="WP_139373477.1">
    <property type="nucleotide sequence ID" value="NZ_FUYE01000026.1"/>
</dbReference>
<gene>
    <name evidence="1" type="ORF">SAMN02745166_04907</name>
</gene>
<evidence type="ECO:0000313" key="1">
    <source>
        <dbReference type="EMBL" id="SKB08308.1"/>
    </source>
</evidence>
<dbReference type="AlphaFoldDB" id="A0A1T4Z389"/>
<evidence type="ECO:0000313" key="2">
    <source>
        <dbReference type="Proteomes" id="UP000190774"/>
    </source>
</evidence>
<dbReference type="InterPro" id="IPR043519">
    <property type="entry name" value="NT_sf"/>
</dbReference>
<evidence type="ECO:0008006" key="3">
    <source>
        <dbReference type="Google" id="ProtNLM"/>
    </source>
</evidence>
<protein>
    <recommendedName>
        <fullName evidence="3">Nucleotidyltransferase domain-containing protein</fullName>
    </recommendedName>
</protein>
<keyword evidence="2" id="KW-1185">Reference proteome</keyword>
<name>A0A1T4Z389_9BACT</name>
<dbReference type="Proteomes" id="UP000190774">
    <property type="component" value="Unassembled WGS sequence"/>
</dbReference>
<dbReference type="STRING" id="48467.SAMN02745166_04907"/>
<sequence length="152" mass="16676">MDDEQYRSEESITTDLESRNPSLKICWSYVVGGFAIRGAGYIRDTGDIDIIIDTELDNEASVFKSLEILPDKAVLQLEPGEVEKYTVVRVADEIVVDLMKSASGIDYEEASKDIVIRHVQGVPIPFASVANEEEYASGKGRCGFGFSAHAVP</sequence>